<evidence type="ECO:0000256" key="3">
    <source>
        <dbReference type="SAM" id="MobiDB-lite"/>
    </source>
</evidence>
<feature type="coiled-coil region" evidence="2">
    <location>
        <begin position="395"/>
        <end position="422"/>
    </location>
</feature>
<accession>A0ABD1S0E4</accession>
<dbReference type="PANTHER" id="PTHR31471">
    <property type="entry name" value="OS02G0116800 PROTEIN"/>
    <property type="match status" value="1"/>
</dbReference>
<keyword evidence="2" id="KW-0175">Coiled coil</keyword>
<proteinExistence type="inferred from homology"/>
<name>A0ABD1S0E4_9LAMI</name>
<evidence type="ECO:0000313" key="6">
    <source>
        <dbReference type="Proteomes" id="UP001604336"/>
    </source>
</evidence>
<dbReference type="AlphaFoldDB" id="A0ABD1S0E4"/>
<evidence type="ECO:0000313" key="5">
    <source>
        <dbReference type="EMBL" id="KAL2493357.1"/>
    </source>
</evidence>
<evidence type="ECO:0000256" key="1">
    <source>
        <dbReference type="ARBA" id="ARBA00005711"/>
    </source>
</evidence>
<reference evidence="6" key="1">
    <citation type="submission" date="2024-07" db="EMBL/GenBank/DDBJ databases">
        <title>Two chromosome-level genome assemblies of Korean endemic species Abeliophyllum distichum and Forsythia ovata (Oleaceae).</title>
        <authorList>
            <person name="Jang H."/>
        </authorList>
    </citation>
    <scope>NUCLEOTIDE SEQUENCE [LARGE SCALE GENOMIC DNA]</scope>
</reference>
<gene>
    <name evidence="5" type="ORF">Adt_28985</name>
</gene>
<evidence type="ECO:0000256" key="2">
    <source>
        <dbReference type="SAM" id="Coils"/>
    </source>
</evidence>
<organism evidence="5 6">
    <name type="scientific">Abeliophyllum distichum</name>
    <dbReference type="NCBI Taxonomy" id="126358"/>
    <lineage>
        <taxon>Eukaryota</taxon>
        <taxon>Viridiplantae</taxon>
        <taxon>Streptophyta</taxon>
        <taxon>Embryophyta</taxon>
        <taxon>Tracheophyta</taxon>
        <taxon>Spermatophyta</taxon>
        <taxon>Magnoliopsida</taxon>
        <taxon>eudicotyledons</taxon>
        <taxon>Gunneridae</taxon>
        <taxon>Pentapetalae</taxon>
        <taxon>asterids</taxon>
        <taxon>lamiids</taxon>
        <taxon>Lamiales</taxon>
        <taxon>Oleaceae</taxon>
        <taxon>Forsythieae</taxon>
        <taxon>Abeliophyllum</taxon>
    </lineage>
</organism>
<dbReference type="PANTHER" id="PTHR31471:SF3">
    <property type="entry name" value="OS11G0616300 PROTEIN"/>
    <property type="match status" value="1"/>
</dbReference>
<comment type="caution">
    <text evidence="5">The sequence shown here is derived from an EMBL/GenBank/DDBJ whole genome shotgun (WGS) entry which is preliminary data.</text>
</comment>
<feature type="region of interest" description="Disordered" evidence="3">
    <location>
        <begin position="81"/>
        <end position="102"/>
    </location>
</feature>
<feature type="domain" description="Remorin C-terminal" evidence="4">
    <location>
        <begin position="362"/>
        <end position="461"/>
    </location>
</feature>
<dbReference type="InterPro" id="IPR005516">
    <property type="entry name" value="Remorin_C"/>
</dbReference>
<dbReference type="Proteomes" id="UP001604336">
    <property type="component" value="Unassembled WGS sequence"/>
</dbReference>
<feature type="compositionally biased region" description="Basic and acidic residues" evidence="3">
    <location>
        <begin position="540"/>
        <end position="556"/>
    </location>
</feature>
<protein>
    <submittedName>
        <fullName evidence="5">Remorin family protein</fullName>
    </submittedName>
</protein>
<comment type="similarity">
    <text evidence="1">Belongs to the remorin family.</text>
</comment>
<evidence type="ECO:0000259" key="4">
    <source>
        <dbReference type="Pfam" id="PF03763"/>
    </source>
</evidence>
<feature type="compositionally biased region" description="Basic and acidic residues" evidence="3">
    <location>
        <begin position="81"/>
        <end position="94"/>
    </location>
</feature>
<dbReference type="EMBL" id="JBFOLK010000008">
    <property type="protein sequence ID" value="KAL2493357.1"/>
    <property type="molecule type" value="Genomic_DNA"/>
</dbReference>
<keyword evidence="6" id="KW-1185">Reference proteome</keyword>
<feature type="region of interest" description="Disordered" evidence="3">
    <location>
        <begin position="534"/>
        <end position="571"/>
    </location>
</feature>
<sequence length="571" mass="65050">MDLTSTKYLETPSLFASQGGATLEGSNGFCKTNTKNPFLDTFPDPLCKLNLKETSDFVKSFPVANNGTESRDFFEVSAQRSRENGVDSVPKRNVEAPPTPGRPIFSFSSGNFKRKSFPSKWDDAEKWLVSGSSCHDSPAHRHDLIKPSEASKMFSKQCNGYKPHQPDIFAEKFRVTEEKVSKLVSNFQGALALDHHDSARAFNGNVPLKDKFTNEVEPICPKFKCVEPMKEGFLFGNAGEGSAEDATAEIVLEVKHRDIGTEMTPLGSSTTSRCPTPFFSTSPARHNTPANRSGPLALANMDGANTIDMTQLQECHLAKLQHGMQFDSVTTNWSSREEEEEDISKSLRHFEMNIECRKSISESRSCTWEEEEKTKCCLRYQREEAKIQAWVNLQNAKAEAESRKLEVKIQKMRSNLEEKLMKRMAVVHRKAEEWRATAQLQHSEQIQKVGEQARKIMSRNTVHFSERNDKDRKVVWADQFFHEILEELWSQYRESISLQPVRNDGQVEEESIIESPTGKDQHYGYMRVEEDEVEIEAHDEEQKRGEEVESLVKSDYEMEEEHEGTAEARIL</sequence>
<dbReference type="Pfam" id="PF03763">
    <property type="entry name" value="Remorin_C"/>
    <property type="match status" value="1"/>
</dbReference>